<evidence type="ECO:0000313" key="4">
    <source>
        <dbReference type="Proteomes" id="UP000265964"/>
    </source>
</evidence>
<feature type="domain" description="Aminotransferase class V" evidence="2">
    <location>
        <begin position="320"/>
        <end position="486"/>
    </location>
</feature>
<dbReference type="InterPro" id="IPR000192">
    <property type="entry name" value="Aminotrans_V_dom"/>
</dbReference>
<keyword evidence="4" id="KW-1185">Reference proteome</keyword>
<dbReference type="Pfam" id="PF00266">
    <property type="entry name" value="Aminotran_5"/>
    <property type="match status" value="2"/>
</dbReference>
<evidence type="ECO:0000256" key="1">
    <source>
        <dbReference type="ARBA" id="ARBA00022898"/>
    </source>
</evidence>
<evidence type="ECO:0000259" key="2">
    <source>
        <dbReference type="Pfam" id="PF00266"/>
    </source>
</evidence>
<dbReference type="InterPro" id="IPR015422">
    <property type="entry name" value="PyrdxlP-dep_Trfase_small"/>
</dbReference>
<protein>
    <recommendedName>
        <fullName evidence="2">Aminotransferase class V domain-containing protein</fullName>
    </recommendedName>
</protein>
<dbReference type="EMBL" id="NRJF01000176">
    <property type="protein sequence ID" value="RIY34085.1"/>
    <property type="molecule type" value="Genomic_DNA"/>
</dbReference>
<dbReference type="SUPFAM" id="SSF53383">
    <property type="entry name" value="PLP-dependent transferases"/>
    <property type="match status" value="1"/>
</dbReference>
<organism evidence="3 4">
    <name type="scientific">Psittacicella gerlachiana</name>
    <dbReference type="NCBI Taxonomy" id="2028574"/>
    <lineage>
        <taxon>Bacteria</taxon>
        <taxon>Pseudomonadati</taxon>
        <taxon>Pseudomonadota</taxon>
        <taxon>Gammaproteobacteria</taxon>
        <taxon>Pasteurellales</taxon>
        <taxon>Psittacicellaceae</taxon>
        <taxon>Psittacicella</taxon>
    </lineage>
</organism>
<dbReference type="Gene3D" id="3.90.1150.10">
    <property type="entry name" value="Aspartate Aminotransferase, domain 1"/>
    <property type="match status" value="2"/>
</dbReference>
<dbReference type="InterPro" id="IPR015421">
    <property type="entry name" value="PyrdxlP-dep_Trfase_major"/>
</dbReference>
<proteinExistence type="predicted"/>
<dbReference type="InterPro" id="IPR015424">
    <property type="entry name" value="PyrdxlP-dep_Trfase"/>
</dbReference>
<keyword evidence="1" id="KW-0663">Pyridoxal phosphate</keyword>
<dbReference type="Gene3D" id="3.40.640.10">
    <property type="entry name" value="Type I PLP-dependent aspartate aminotransferase-like (Major domain)"/>
    <property type="match status" value="2"/>
</dbReference>
<feature type="domain" description="Aminotransferase class V" evidence="2">
    <location>
        <begin position="33"/>
        <end position="274"/>
    </location>
</feature>
<name>A0A3A1Y8T8_9GAMM</name>
<dbReference type="OrthoDB" id="9808002at2"/>
<sequence length="500" mass="57196">MQDYLTLEHKLEQYAPQIQKFRQEFPALNNFLIYFDNAATSLRPQKVLDAFIHGFQLAGNVERSLHTEELTTLVKQGQEALYNYIFPQASACPQDFLHLTYTQNTTEALNLLAPTLGQFWYKQQQGQKPQKYYLLVAQSNHHANILPWLKLAQTYNFLEIKTIPLKNNLTLDLDFLRDFCQKHAQQLLLITLSSVDNVNGLIHPIGEIKSILEQFSPHTWLALDNAQGSCFNHIYLQKNQLQDNWPADFIVGSLHKMFGLTGIGYLTISQRIAQLNKQSQDLELLAKFFTLKEEIEQSSQQTKSNNTLEHLNLPLNNHRLEHQWVGGGFVKSVDLETANYNLQPTNPFLIAGTPNINSLVTVKANIDWLNSLPLEDFYSYTHLLQQYFISKLAQLPQVADFSRSLNIVQDLANKTQDVVILPCTGHHILINIEDGLDIDLGMFLAQHNISARVGKHCAYPYHDFLGLDSTLRFSLAPFNTKEEVDYTINLIAQFLNDNLD</sequence>
<accession>A0A3A1Y8T8</accession>
<dbReference type="Proteomes" id="UP000265964">
    <property type="component" value="Unassembled WGS sequence"/>
</dbReference>
<dbReference type="RefSeq" id="WP_119535023.1">
    <property type="nucleotide sequence ID" value="NZ_NRJF01000176.1"/>
</dbReference>
<dbReference type="AlphaFoldDB" id="A0A3A1Y8T8"/>
<dbReference type="PANTHER" id="PTHR43586:SF8">
    <property type="entry name" value="CYSTEINE DESULFURASE 1, CHLOROPLASTIC"/>
    <property type="match status" value="1"/>
</dbReference>
<reference evidence="3 4" key="1">
    <citation type="submission" date="2017-08" db="EMBL/GenBank/DDBJ databases">
        <title>Reclassification of Bisgaard taxon 37 and 44.</title>
        <authorList>
            <person name="Christensen H."/>
        </authorList>
    </citation>
    <scope>NUCLEOTIDE SEQUENCE [LARGE SCALE GENOMIC DNA]</scope>
    <source>
        <strain evidence="3 4">EEAB3T1</strain>
    </source>
</reference>
<comment type="caution">
    <text evidence="3">The sequence shown here is derived from an EMBL/GenBank/DDBJ whole genome shotgun (WGS) entry which is preliminary data.</text>
</comment>
<evidence type="ECO:0000313" key="3">
    <source>
        <dbReference type="EMBL" id="RIY34085.1"/>
    </source>
</evidence>
<gene>
    <name evidence="3" type="ORF">CKF59_05845</name>
</gene>
<dbReference type="PANTHER" id="PTHR43586">
    <property type="entry name" value="CYSTEINE DESULFURASE"/>
    <property type="match status" value="1"/>
</dbReference>